<gene>
    <name evidence="1" type="ORF">SA3R_08250</name>
</gene>
<protein>
    <recommendedName>
        <fullName evidence="3">Conjugation system SOS inhibitor PsiB</fullName>
    </recommendedName>
</protein>
<dbReference type="Proteomes" id="UP000071979">
    <property type="component" value="Unassembled WGS sequence"/>
</dbReference>
<comment type="caution">
    <text evidence="1">The sequence shown here is derived from an EMBL/GenBank/DDBJ whole genome shotgun (WGS) entry which is preliminary data.</text>
</comment>
<evidence type="ECO:0000313" key="2">
    <source>
        <dbReference type="Proteomes" id="UP000071979"/>
    </source>
</evidence>
<dbReference type="InterPro" id="IPR009385">
    <property type="entry name" value="Plasmid_inh_PsiB"/>
</dbReference>
<evidence type="ECO:0000313" key="1">
    <source>
        <dbReference type="EMBL" id="KTS68323.1"/>
    </source>
</evidence>
<name>A0A8E1V9U8_9GAMM</name>
<dbReference type="EMBL" id="LDSE01000015">
    <property type="protein sequence ID" value="KTS68323.1"/>
    <property type="molecule type" value="Genomic_DNA"/>
</dbReference>
<dbReference type="Gene3D" id="3.40.50.11880">
    <property type="entry name" value="Plasmid SOS inhibition protein"/>
    <property type="match status" value="1"/>
</dbReference>
<evidence type="ECO:0008006" key="3">
    <source>
        <dbReference type="Google" id="ProtNLM"/>
    </source>
</evidence>
<reference evidence="1 2" key="1">
    <citation type="journal article" date="2016" name="Front. Microbiol.">
        <title>Genomic Resource of Rice Seed Associated Bacteria.</title>
        <authorList>
            <person name="Midha S."/>
            <person name="Bansal K."/>
            <person name="Sharma S."/>
            <person name="Kumar N."/>
            <person name="Patil P.P."/>
            <person name="Chaudhry V."/>
            <person name="Patil P.B."/>
        </authorList>
    </citation>
    <scope>NUCLEOTIDE SEQUENCE [LARGE SCALE GENOMIC DNA]</scope>
    <source>
        <strain evidence="1 2">SA3</strain>
    </source>
</reference>
<proteinExistence type="predicted"/>
<organism evidence="1 2">
    <name type="scientific">Pantoea dispersa</name>
    <dbReference type="NCBI Taxonomy" id="59814"/>
    <lineage>
        <taxon>Bacteria</taxon>
        <taxon>Pseudomonadati</taxon>
        <taxon>Pseudomonadota</taxon>
        <taxon>Gammaproteobacteria</taxon>
        <taxon>Enterobacterales</taxon>
        <taxon>Erwiniaceae</taxon>
        <taxon>Pantoea</taxon>
    </lineage>
</organism>
<dbReference type="InterPro" id="IPR038131">
    <property type="entry name" value="PsiB-like_sf"/>
</dbReference>
<dbReference type="Pfam" id="PF06290">
    <property type="entry name" value="PsiB"/>
    <property type="match status" value="1"/>
</dbReference>
<dbReference type="RefSeq" id="WP_058776658.1">
    <property type="nucleotide sequence ID" value="NZ_LDSA01000011.1"/>
</dbReference>
<accession>A0A8E1V9U8</accession>
<sequence>MNREEKFTLSTLQAFSGCDLEELSGQGEGARLRMCGLVHSALQLPDSWRMDCEMRGEWGGVYPVHLRLTRADVAGLAVELVSPSGCSPVWCAVVADTRTRCRLRLYVSDRLEPAALQVILAKIAEYTRAGFTGAGELVAAMRMGGHAA</sequence>
<dbReference type="PROSITE" id="PS51257">
    <property type="entry name" value="PROKAR_LIPOPROTEIN"/>
    <property type="match status" value="1"/>
</dbReference>
<dbReference type="AlphaFoldDB" id="A0A8E1V9U8"/>